<dbReference type="InterPro" id="IPR006108">
    <property type="entry name" value="3HC_DH_C"/>
</dbReference>
<evidence type="ECO:0000256" key="1">
    <source>
        <dbReference type="ARBA" id="ARBA00005086"/>
    </source>
</evidence>
<dbReference type="InterPro" id="IPR008927">
    <property type="entry name" value="6-PGluconate_DH-like_C_sf"/>
</dbReference>
<feature type="domain" description="3-hydroxyacyl-CoA dehydrogenase C-terminal" evidence="3">
    <location>
        <begin position="2"/>
        <end position="44"/>
    </location>
</feature>
<proteinExistence type="predicted"/>
<feature type="compositionally biased region" description="Low complexity" evidence="2">
    <location>
        <begin position="43"/>
        <end position="56"/>
    </location>
</feature>
<protein>
    <submittedName>
        <fullName evidence="4">3-hydroxyacyl-CoA dehydrogenase family protein</fullName>
    </submittedName>
</protein>
<comment type="pathway">
    <text evidence="1">Lipid metabolism; butanoate metabolism.</text>
</comment>
<dbReference type="InterPro" id="IPR013328">
    <property type="entry name" value="6PGD_dom2"/>
</dbReference>
<dbReference type="SUPFAM" id="SSF48179">
    <property type="entry name" value="6-phosphogluconate dehydrogenase C-terminal domain-like"/>
    <property type="match status" value="1"/>
</dbReference>
<dbReference type="RefSeq" id="WP_311616064.1">
    <property type="nucleotide sequence ID" value="NZ_JAVREV010000002.1"/>
</dbReference>
<organism evidence="4 5">
    <name type="scientific">Streptomyces johnsoniae</name>
    <dbReference type="NCBI Taxonomy" id="3075532"/>
    <lineage>
        <taxon>Bacteria</taxon>
        <taxon>Bacillati</taxon>
        <taxon>Actinomycetota</taxon>
        <taxon>Actinomycetes</taxon>
        <taxon>Kitasatosporales</taxon>
        <taxon>Streptomycetaceae</taxon>
        <taxon>Streptomyces</taxon>
    </lineage>
</organism>
<name>A0ABU2RYP8_9ACTN</name>
<dbReference type="Gene3D" id="1.10.1040.10">
    <property type="entry name" value="N-(1-d-carboxylethyl)-l-norvaline Dehydrogenase, domain 2"/>
    <property type="match status" value="1"/>
</dbReference>
<dbReference type="Proteomes" id="UP001183615">
    <property type="component" value="Unassembled WGS sequence"/>
</dbReference>
<evidence type="ECO:0000313" key="5">
    <source>
        <dbReference type="Proteomes" id="UP001183615"/>
    </source>
</evidence>
<evidence type="ECO:0000256" key="2">
    <source>
        <dbReference type="SAM" id="MobiDB-lite"/>
    </source>
</evidence>
<evidence type="ECO:0000259" key="3">
    <source>
        <dbReference type="Pfam" id="PF00725"/>
    </source>
</evidence>
<gene>
    <name evidence="4" type="ORF">RM779_04640</name>
</gene>
<dbReference type="Pfam" id="PF00725">
    <property type="entry name" value="3HCDH"/>
    <property type="match status" value="1"/>
</dbReference>
<feature type="region of interest" description="Disordered" evidence="2">
    <location>
        <begin position="43"/>
        <end position="75"/>
    </location>
</feature>
<reference evidence="5" key="1">
    <citation type="submission" date="2023-07" db="EMBL/GenBank/DDBJ databases">
        <title>30 novel species of actinomycetes from the DSMZ collection.</title>
        <authorList>
            <person name="Nouioui I."/>
        </authorList>
    </citation>
    <scope>NUCLEOTIDE SEQUENCE [LARGE SCALE GENOMIC DNA]</scope>
    <source>
        <strain evidence="5">DSM 41886</strain>
    </source>
</reference>
<keyword evidence="5" id="KW-1185">Reference proteome</keyword>
<comment type="caution">
    <text evidence="4">The sequence shown here is derived from an EMBL/GenBank/DDBJ whole genome shotgun (WGS) entry which is preliminary data.</text>
</comment>
<sequence length="75" mass="7762">MIGLDVVLSVAEALHAEFREPHLAPPLLLLRMVEGNLLGRKTAAASTPTADGAARAAPDRPPGDPGGRSVCHSEI</sequence>
<evidence type="ECO:0000313" key="4">
    <source>
        <dbReference type="EMBL" id="MDT0441887.1"/>
    </source>
</evidence>
<accession>A0ABU2RYP8</accession>
<dbReference type="EMBL" id="JAVREV010000002">
    <property type="protein sequence ID" value="MDT0441887.1"/>
    <property type="molecule type" value="Genomic_DNA"/>
</dbReference>